<feature type="transmembrane region" description="Helical" evidence="7">
    <location>
        <begin position="30"/>
        <end position="49"/>
    </location>
</feature>
<evidence type="ECO:0000256" key="3">
    <source>
        <dbReference type="ARBA" id="ARBA00022475"/>
    </source>
</evidence>
<keyword evidence="5 7" id="KW-1133">Transmembrane helix</keyword>
<keyword evidence="3" id="KW-1003">Cell membrane</keyword>
<evidence type="ECO:0000256" key="2">
    <source>
        <dbReference type="ARBA" id="ARBA00022448"/>
    </source>
</evidence>
<evidence type="ECO:0000313" key="9">
    <source>
        <dbReference type="EMBL" id="AMY26073.1"/>
    </source>
</evidence>
<keyword evidence="4 7" id="KW-0812">Transmembrane</keyword>
<name>A0A143QSC2_RHOFA</name>
<reference evidence="10" key="2">
    <citation type="submission" date="2016-04" db="EMBL/GenBank/DDBJ databases">
        <title>Complete Genome and Plasmid Sequences for Rhodococcus fascians D188 and Draft Sequences for Rhodococcus spp. Isolates PBTS 1 and PBTS 2.</title>
        <authorList>
            <person name="Stamer R."/>
            <person name="Vereecke D."/>
            <person name="Zhang Y."/>
            <person name="Schilkey F."/>
            <person name="Devitt N."/>
            <person name="Randall J."/>
        </authorList>
    </citation>
    <scope>NUCLEOTIDE SEQUENCE [LARGE SCALE GENOMIC DNA]</scope>
    <source>
        <strain evidence="10">PBTS2</strain>
    </source>
</reference>
<comment type="subcellular location">
    <subcellularLocation>
        <location evidence="1 7">Cell membrane</location>
        <topology evidence="1 7">Multi-pass membrane protein</topology>
    </subcellularLocation>
</comment>
<feature type="transmembrane region" description="Helical" evidence="7">
    <location>
        <begin position="86"/>
        <end position="110"/>
    </location>
</feature>
<feature type="transmembrane region" description="Helical" evidence="7">
    <location>
        <begin position="244"/>
        <end position="266"/>
    </location>
</feature>
<dbReference type="InterPro" id="IPR000515">
    <property type="entry name" value="MetI-like"/>
</dbReference>
<evidence type="ECO:0000256" key="4">
    <source>
        <dbReference type="ARBA" id="ARBA00022692"/>
    </source>
</evidence>
<dbReference type="SUPFAM" id="SSF161098">
    <property type="entry name" value="MetI-like"/>
    <property type="match status" value="1"/>
</dbReference>
<dbReference type="PROSITE" id="PS50928">
    <property type="entry name" value="ABC_TM1"/>
    <property type="match status" value="1"/>
</dbReference>
<dbReference type="Gene3D" id="1.10.3720.10">
    <property type="entry name" value="MetI-like"/>
    <property type="match status" value="1"/>
</dbReference>
<dbReference type="PANTHER" id="PTHR30151">
    <property type="entry name" value="ALKANE SULFONATE ABC TRANSPORTER-RELATED, MEMBRANE SUBUNIT"/>
    <property type="match status" value="1"/>
</dbReference>
<feature type="transmembrane region" description="Helical" evidence="7">
    <location>
        <begin position="130"/>
        <end position="161"/>
    </location>
</feature>
<dbReference type="PANTHER" id="PTHR30151:SF20">
    <property type="entry name" value="ABC TRANSPORTER PERMEASE PROTEIN HI_0355-RELATED"/>
    <property type="match status" value="1"/>
</dbReference>
<proteinExistence type="inferred from homology"/>
<feature type="domain" description="ABC transmembrane type-1" evidence="8">
    <location>
        <begin position="82"/>
        <end position="266"/>
    </location>
</feature>
<protein>
    <submittedName>
        <fullName evidence="9">Putative aliphatic sulfonates transport permease protein SsuC</fullName>
    </submittedName>
</protein>
<dbReference type="OrthoDB" id="3173654at2"/>
<gene>
    <name evidence="9" type="primary">ssuC_4</name>
    <name evidence="9" type="ORF">A3Q41_04809</name>
</gene>
<dbReference type="GO" id="GO:0005886">
    <property type="term" value="C:plasma membrane"/>
    <property type="evidence" value="ECO:0007669"/>
    <property type="project" value="UniProtKB-SubCell"/>
</dbReference>
<evidence type="ECO:0000313" key="10">
    <source>
        <dbReference type="Proteomes" id="UP000076038"/>
    </source>
</evidence>
<dbReference type="AlphaFoldDB" id="A0A143QSC2"/>
<sequence>MSAPTRESTRASVVPGYIRPAPSTQLGLPAWGWTVLILVAALVAIDISARFFASPLDIVPVTDMISTSLSLLTDPDFLINELGRTLGIIVLAFVLSSVLGVAAAYVLWRYELWDRAFQPYLNVYYAVPTFALYPIMVVLFGAGVAPIAILSTIFAFGVVALNARTGFNSVSPIVTKLGTTLMLTRWQYFRSVLLPYASPSIVTGLKLGLSYAVISVLASEFILSTQGLGHFISIAYDGFDIADMYAGILIVALIALLSTSLISLALNRFDWRRR</sequence>
<dbReference type="EMBL" id="CP015220">
    <property type="protein sequence ID" value="AMY26073.1"/>
    <property type="molecule type" value="Genomic_DNA"/>
</dbReference>
<dbReference type="KEGG" id="rhs:A3Q41_04809"/>
<reference evidence="9 10" key="1">
    <citation type="journal article" date="2016" name="Genome Announc.">
        <title>Complete Genome and Plasmid Sequences for Rhodococcus fascians D188 and Draft Sequences for Rhodococcus Isolates PBTS 1 and PBTS 2.</title>
        <authorList>
            <person name="Stamler R.A."/>
            <person name="Vereecke D."/>
            <person name="Zhang Y."/>
            <person name="Schilkey F."/>
            <person name="Devitt N."/>
            <person name="Randall J.J."/>
        </authorList>
    </citation>
    <scope>NUCLEOTIDE SEQUENCE [LARGE SCALE GENOMIC DNA]</scope>
    <source>
        <strain evidence="9 10">PBTS2</strain>
    </source>
</reference>
<keyword evidence="6 7" id="KW-0472">Membrane</keyword>
<evidence type="ECO:0000259" key="8">
    <source>
        <dbReference type="PROSITE" id="PS50928"/>
    </source>
</evidence>
<dbReference type="GO" id="GO:0055085">
    <property type="term" value="P:transmembrane transport"/>
    <property type="evidence" value="ECO:0007669"/>
    <property type="project" value="InterPro"/>
</dbReference>
<dbReference type="CDD" id="cd06261">
    <property type="entry name" value="TM_PBP2"/>
    <property type="match status" value="1"/>
</dbReference>
<keyword evidence="10" id="KW-1185">Reference proteome</keyword>
<evidence type="ECO:0000256" key="6">
    <source>
        <dbReference type="ARBA" id="ARBA00023136"/>
    </source>
</evidence>
<comment type="similarity">
    <text evidence="7">Belongs to the binding-protein-dependent transport system permease family.</text>
</comment>
<dbReference type="Pfam" id="PF00528">
    <property type="entry name" value="BPD_transp_1"/>
    <property type="match status" value="1"/>
</dbReference>
<dbReference type="Proteomes" id="UP000076038">
    <property type="component" value="Chromosome"/>
</dbReference>
<dbReference type="InterPro" id="IPR035906">
    <property type="entry name" value="MetI-like_sf"/>
</dbReference>
<organism evidence="9 10">
    <name type="scientific">Rhodococcoides fascians</name>
    <name type="common">Rhodococcus fascians</name>
    <dbReference type="NCBI Taxonomy" id="1828"/>
    <lineage>
        <taxon>Bacteria</taxon>
        <taxon>Bacillati</taxon>
        <taxon>Actinomycetota</taxon>
        <taxon>Actinomycetes</taxon>
        <taxon>Mycobacteriales</taxon>
        <taxon>Nocardiaceae</taxon>
        <taxon>Rhodococcoides</taxon>
    </lineage>
</organism>
<evidence type="ECO:0000256" key="7">
    <source>
        <dbReference type="RuleBase" id="RU363032"/>
    </source>
</evidence>
<accession>A0A143QSC2</accession>
<dbReference type="RefSeq" id="WP_063216794.1">
    <property type="nucleotide sequence ID" value="NZ_CP015220.1"/>
</dbReference>
<evidence type="ECO:0000256" key="5">
    <source>
        <dbReference type="ARBA" id="ARBA00022989"/>
    </source>
</evidence>
<dbReference type="PATRIC" id="fig|1653479.3.peg.4863"/>
<evidence type="ECO:0000256" key="1">
    <source>
        <dbReference type="ARBA" id="ARBA00004651"/>
    </source>
</evidence>
<keyword evidence="2 7" id="KW-0813">Transport</keyword>